<proteinExistence type="predicted"/>
<dbReference type="AlphaFoldDB" id="D5QB98"/>
<evidence type="ECO:0000313" key="2">
    <source>
        <dbReference type="Proteomes" id="UP000006468"/>
    </source>
</evidence>
<comment type="caution">
    <text evidence="1">The sequence shown here is derived from an EMBL/GenBank/DDBJ whole genome shotgun (WGS) entry which is preliminary data.</text>
</comment>
<dbReference type="EMBL" id="ADTV01000004">
    <property type="protein sequence ID" value="EFG85584.1"/>
    <property type="molecule type" value="Genomic_DNA"/>
</dbReference>
<dbReference type="HOGENOM" id="CLU_2382353_0_0_5"/>
<sequence length="94" mass="10628">MSIQFIRRKTGEEGSTGQKSCVPQWQARCGHGPDPWIALFLLFRREYRASAPMAMPRRRGAYAICPLRFIGGKPSIHPPHDQHCGWGAEPLAER</sequence>
<organism evidence="1 2">
    <name type="scientific">Novacetimonas hansenii ATCC 23769</name>
    <dbReference type="NCBI Taxonomy" id="714995"/>
    <lineage>
        <taxon>Bacteria</taxon>
        <taxon>Pseudomonadati</taxon>
        <taxon>Pseudomonadota</taxon>
        <taxon>Alphaproteobacteria</taxon>
        <taxon>Acetobacterales</taxon>
        <taxon>Acetobacteraceae</taxon>
        <taxon>Novacetimonas</taxon>
    </lineage>
</organism>
<name>D5QB98_NOVHA</name>
<reference evidence="1 2" key="1">
    <citation type="journal article" date="2010" name="J. Bacteriol.">
        <title>Genome sequence of a cellulose-producing bacterium, Gluconacetobacter hansenii ATCC 23769.</title>
        <authorList>
            <person name="Iyer P.R."/>
            <person name="Geib S.M."/>
            <person name="Catchmark J."/>
            <person name="Kao T.H."/>
            <person name="Tien M."/>
        </authorList>
    </citation>
    <scope>NUCLEOTIDE SEQUENCE [LARGE SCALE GENOMIC DNA]</scope>
    <source>
        <strain evidence="1 2">ATCC 23769</strain>
    </source>
</reference>
<protein>
    <submittedName>
        <fullName evidence="1">Uncharacterized protein</fullName>
    </submittedName>
</protein>
<accession>D5QB98</accession>
<evidence type="ECO:0000313" key="1">
    <source>
        <dbReference type="EMBL" id="EFG85584.1"/>
    </source>
</evidence>
<gene>
    <name evidence="1" type="ORF">GXY_01946</name>
</gene>
<dbReference type="Proteomes" id="UP000006468">
    <property type="component" value="Chromosome"/>
</dbReference>